<sequence>MVDYSVYVDMDKQVIIYKRPSLQANIAGFVKPFNANVIGNSPVSVPSYFLYPHLRSKAGCCAYVRNH</sequence>
<keyword evidence="2" id="KW-1185">Reference proteome</keyword>
<dbReference type="Proteomes" id="UP000324222">
    <property type="component" value="Unassembled WGS sequence"/>
</dbReference>
<protein>
    <submittedName>
        <fullName evidence="1">Uncharacterized protein</fullName>
    </submittedName>
</protein>
<evidence type="ECO:0000313" key="2">
    <source>
        <dbReference type="Proteomes" id="UP000324222"/>
    </source>
</evidence>
<proteinExistence type="predicted"/>
<dbReference type="EMBL" id="VSRR010038095">
    <property type="protein sequence ID" value="MPC74036.1"/>
    <property type="molecule type" value="Genomic_DNA"/>
</dbReference>
<dbReference type="AlphaFoldDB" id="A0A5B7HWC1"/>
<gene>
    <name evidence="1" type="ORF">E2C01_068381</name>
</gene>
<accession>A0A5B7HWC1</accession>
<comment type="caution">
    <text evidence="1">The sequence shown here is derived from an EMBL/GenBank/DDBJ whole genome shotgun (WGS) entry which is preliminary data.</text>
</comment>
<organism evidence="1 2">
    <name type="scientific">Portunus trituberculatus</name>
    <name type="common">Swimming crab</name>
    <name type="synonym">Neptunus trituberculatus</name>
    <dbReference type="NCBI Taxonomy" id="210409"/>
    <lineage>
        <taxon>Eukaryota</taxon>
        <taxon>Metazoa</taxon>
        <taxon>Ecdysozoa</taxon>
        <taxon>Arthropoda</taxon>
        <taxon>Crustacea</taxon>
        <taxon>Multicrustacea</taxon>
        <taxon>Malacostraca</taxon>
        <taxon>Eumalacostraca</taxon>
        <taxon>Eucarida</taxon>
        <taxon>Decapoda</taxon>
        <taxon>Pleocyemata</taxon>
        <taxon>Brachyura</taxon>
        <taxon>Eubrachyura</taxon>
        <taxon>Portunoidea</taxon>
        <taxon>Portunidae</taxon>
        <taxon>Portuninae</taxon>
        <taxon>Portunus</taxon>
    </lineage>
</organism>
<reference evidence="1 2" key="1">
    <citation type="submission" date="2019-05" db="EMBL/GenBank/DDBJ databases">
        <title>Another draft genome of Portunus trituberculatus and its Hox gene families provides insights of decapod evolution.</title>
        <authorList>
            <person name="Jeong J.-H."/>
            <person name="Song I."/>
            <person name="Kim S."/>
            <person name="Choi T."/>
            <person name="Kim D."/>
            <person name="Ryu S."/>
            <person name="Kim W."/>
        </authorList>
    </citation>
    <scope>NUCLEOTIDE SEQUENCE [LARGE SCALE GENOMIC DNA]</scope>
    <source>
        <tissue evidence="1">Muscle</tissue>
    </source>
</reference>
<evidence type="ECO:0000313" key="1">
    <source>
        <dbReference type="EMBL" id="MPC74036.1"/>
    </source>
</evidence>
<name>A0A5B7HWC1_PORTR</name>